<dbReference type="KEGG" id="bga:BGA22"/>
<dbReference type="NCBIfam" id="NF033720">
    <property type="entry name" value="DbpB"/>
    <property type="match status" value="1"/>
</dbReference>
<proteinExistence type="predicted"/>
<organism evidence="3 5">
    <name type="scientific">Borrelia garinii subsp. bavariensis (strain ATCC BAA-2496 / DSM 23469 / PBi)</name>
    <name type="common">Borreliella bavariensis</name>
    <dbReference type="NCBI Taxonomy" id="290434"/>
    <lineage>
        <taxon>Bacteria</taxon>
        <taxon>Pseudomonadati</taxon>
        <taxon>Spirochaetota</taxon>
        <taxon>Spirochaetia</taxon>
        <taxon>Spirochaetales</taxon>
        <taxon>Borreliaceae</taxon>
        <taxon>Borreliella</taxon>
    </lineage>
</organism>
<dbReference type="Gene3D" id="1.20.1420.40">
    <property type="entry name" value="Decorin-binding protein"/>
    <property type="match status" value="1"/>
</dbReference>
<feature type="chain" id="PRO_5029747018" evidence="2">
    <location>
        <begin position="26"/>
        <end position="184"/>
    </location>
</feature>
<evidence type="ECO:0000256" key="1">
    <source>
        <dbReference type="SAM" id="MobiDB-lite"/>
    </source>
</evidence>
<evidence type="ECO:0000313" key="3">
    <source>
        <dbReference type="EMBL" id="AAT93781.1"/>
    </source>
</evidence>
<evidence type="ECO:0000313" key="4">
    <source>
        <dbReference type="EMBL" id="AZA27165.1"/>
    </source>
</evidence>
<keyword evidence="2" id="KW-0732">Signal</keyword>
<dbReference type="OrthoDB" id="352280at2"/>
<feature type="compositionally biased region" description="Basic and acidic residues" evidence="1">
    <location>
        <begin position="165"/>
        <end position="177"/>
    </location>
</feature>
<dbReference type="Pfam" id="PF02352">
    <property type="entry name" value="Decorin_bind"/>
    <property type="match status" value="1"/>
</dbReference>
<dbReference type="PROSITE" id="PS51257">
    <property type="entry name" value="PROKAR_LIPOPROTEIN"/>
    <property type="match status" value="1"/>
</dbReference>
<dbReference type="EMBL" id="CP028873">
    <property type="protein sequence ID" value="AZA27165.1"/>
    <property type="molecule type" value="Genomic_DNA"/>
</dbReference>
<dbReference type="Proteomes" id="UP000002276">
    <property type="component" value="Plasmid lp54"/>
</dbReference>
<evidence type="ECO:0000313" key="6">
    <source>
        <dbReference type="Proteomes" id="UP000274630"/>
    </source>
</evidence>
<name>A0A7I6GV69_BORGP</name>
<keyword evidence="3" id="KW-0614">Plasmid</keyword>
<dbReference type="InterPro" id="IPR003332">
    <property type="entry name" value="Decorin-bd"/>
</dbReference>
<dbReference type="Proteomes" id="UP000274630">
    <property type="component" value="Plasmid lp54"/>
</dbReference>
<dbReference type="InterPro" id="IPR053514">
    <property type="entry name" value="Decorin-Binding"/>
</dbReference>
<gene>
    <name evidence="3" type="primary">dbpB</name>
    <name evidence="3" type="ordered locus">BGA22</name>
    <name evidence="4" type="ORF">DB299_04530</name>
</gene>
<evidence type="ECO:0000313" key="5">
    <source>
        <dbReference type="Proteomes" id="UP000002276"/>
    </source>
</evidence>
<feature type="region of interest" description="Disordered" evidence="1">
    <location>
        <begin position="165"/>
        <end position="184"/>
    </location>
</feature>
<dbReference type="InterPro" id="IPR038353">
    <property type="entry name" value="Decorin-db_sf"/>
</dbReference>
<reference evidence="3" key="2">
    <citation type="submission" date="2004-06" db="EMBL/GenBank/DDBJ databases">
        <authorList>
            <person name="Gloeckner G."/>
            <person name="Schilhabel M."/>
            <person name="Lehmann R."/>
            <person name="Platzer M."/>
        </authorList>
    </citation>
    <scope>NUCLEOTIDE SEQUENCE</scope>
    <source>
        <strain evidence="3">PBi</strain>
        <plasmid evidence="3">lp54</plasmid>
    </source>
</reference>
<dbReference type="RefSeq" id="WP_011187165.1">
    <property type="nucleotide sequence ID" value="NC_006129.1"/>
</dbReference>
<dbReference type="GeneID" id="45161688"/>
<sequence>MKKFNLIIVALFVALLAACNFGLKGEVKAMLESYSDDVKNKILQIKEKAAKKGVNFKAFTGTATGSKVTAGGSALREAKVQAINEVEKFLKIIEEEALILKKNGNSGQFLAMFDLMLEVTGSLDKIGIKGIKSSISEEVKSNPVNTAERLVEVKAKIENKLEGVKKRQKLDDEEKKISKSKKKK</sequence>
<geneLocation type="plasmid" evidence="5 6">
    <name>lp54</name>
</geneLocation>
<accession>A0A7I6GV69</accession>
<reference evidence="3 5" key="1">
    <citation type="journal article" date="2004" name="Nucleic Acids Res.">
        <title>Comparative analysis of the Borrelia garinii genome.</title>
        <authorList>
            <person name="Glockner G."/>
            <person name="Lehmann R."/>
            <person name="Romualdi A."/>
            <person name="Pradella S."/>
            <person name="Schulte-Spechtel U."/>
            <person name="Schilhabel M."/>
            <person name="Wilske B."/>
            <person name="Suhnel J."/>
            <person name="Platzer M."/>
        </authorList>
    </citation>
    <scope>NUCLEOTIDE SEQUENCE [LARGE SCALE GENOMIC DNA]</scope>
    <source>
        <strain evidence="5">ATCC BAA-2496 / DSM 23469 / PBi</strain>
        <strain evidence="3">PBi</strain>
        <plasmid evidence="5">lp54</plasmid>
    </source>
</reference>
<feature type="signal peptide" evidence="2">
    <location>
        <begin position="1"/>
        <end position="25"/>
    </location>
</feature>
<protein>
    <submittedName>
        <fullName evidence="4">Cytochrome D ubiquinol oxidase subunit II</fullName>
    </submittedName>
    <submittedName>
        <fullName evidence="3">Decorin binding protein B</fullName>
    </submittedName>
</protein>
<dbReference type="AlphaFoldDB" id="A0A7I6GV69"/>
<reference evidence="4" key="3">
    <citation type="journal article" date="2018" name="PLoS ONE">
        <title>The genus Borrelia reloaded.</title>
        <authorList>
            <person name="Margos G."/>
            <person name="Gofton A."/>
            <person name="Wibberg D."/>
            <person name="Dangel A."/>
            <person name="Marosevic D."/>
            <person name="Loh S.M."/>
            <person name="Oskam C."/>
            <person name="Fingerle V."/>
        </authorList>
    </citation>
    <scope>NUCLEOTIDE SEQUENCE</scope>
    <source>
        <strain evidence="4">PBi</strain>
    </source>
</reference>
<evidence type="ECO:0000256" key="2">
    <source>
        <dbReference type="SAM" id="SignalP"/>
    </source>
</evidence>
<reference evidence="6" key="4">
    <citation type="submission" date="2018-04" db="EMBL/GenBank/DDBJ databases">
        <title>Whole Genome Assembly of Borrelia bavariensis PBi.</title>
        <authorList>
            <person name="Margos G."/>
        </authorList>
    </citation>
    <scope>NUCLEOTIDE SEQUENCE [LARGE SCALE GENOMIC DNA]</scope>
    <source>
        <strain evidence="6">PBi</strain>
        <plasmid evidence="6">lp54</plasmid>
    </source>
</reference>
<keyword evidence="6" id="KW-1185">Reference proteome</keyword>
<dbReference type="EMBL" id="CP000015">
    <property type="protein sequence ID" value="AAT93781.1"/>
    <property type="molecule type" value="Genomic_DNA"/>
</dbReference>